<dbReference type="PROSITE" id="PS01311">
    <property type="entry name" value="LGT"/>
    <property type="match status" value="1"/>
</dbReference>
<keyword evidence="3 7" id="KW-0808">Transferase</keyword>
<gene>
    <name evidence="7 8" type="primary">lgt</name>
    <name evidence="8" type="ORF">TISLANDTSLP1_20650</name>
</gene>
<proteinExistence type="inferred from homology"/>
<comment type="pathway">
    <text evidence="7">Protein modification; lipoprotein biosynthesis (diacylglyceryl transfer).</text>
</comment>
<evidence type="ECO:0000256" key="5">
    <source>
        <dbReference type="ARBA" id="ARBA00022989"/>
    </source>
</evidence>
<dbReference type="PANTHER" id="PTHR30589:SF0">
    <property type="entry name" value="PHOSPHATIDYLGLYCEROL--PROLIPOPROTEIN DIACYLGLYCERYL TRANSFERASE"/>
    <property type="match status" value="1"/>
</dbReference>
<feature type="transmembrane region" description="Helical" evidence="7">
    <location>
        <begin position="228"/>
        <end position="253"/>
    </location>
</feature>
<evidence type="ECO:0000256" key="3">
    <source>
        <dbReference type="ARBA" id="ARBA00022679"/>
    </source>
</evidence>
<evidence type="ECO:0000256" key="4">
    <source>
        <dbReference type="ARBA" id="ARBA00022692"/>
    </source>
</evidence>
<keyword evidence="5 7" id="KW-1133">Transmembrane helix</keyword>
<feature type="transmembrane region" description="Helical" evidence="7">
    <location>
        <begin position="120"/>
        <end position="140"/>
    </location>
</feature>
<dbReference type="GO" id="GO:0042158">
    <property type="term" value="P:lipoprotein biosynthetic process"/>
    <property type="evidence" value="ECO:0007669"/>
    <property type="project" value="UniProtKB-UniRule"/>
</dbReference>
<keyword evidence="6 7" id="KW-0472">Membrane</keyword>
<feature type="transmembrane region" description="Helical" evidence="7">
    <location>
        <begin position="20"/>
        <end position="37"/>
    </location>
</feature>
<dbReference type="AlphaFoldDB" id="A0A9W6GIN4"/>
<dbReference type="InterPro" id="IPR001640">
    <property type="entry name" value="Lgt"/>
</dbReference>
<feature type="transmembrane region" description="Helical" evidence="7">
    <location>
        <begin position="198"/>
        <end position="216"/>
    </location>
</feature>
<keyword evidence="4 7" id="KW-0812">Transmembrane</keyword>
<dbReference type="EMBL" id="BSDX01000001">
    <property type="protein sequence ID" value="GLI54372.1"/>
    <property type="molecule type" value="Genomic_DNA"/>
</dbReference>
<dbReference type="PANTHER" id="PTHR30589">
    <property type="entry name" value="PROLIPOPROTEIN DIACYLGLYCERYL TRANSFERASE"/>
    <property type="match status" value="1"/>
</dbReference>
<keyword evidence="9" id="KW-1185">Reference proteome</keyword>
<dbReference type="Pfam" id="PF01790">
    <property type="entry name" value="LGT"/>
    <property type="match status" value="1"/>
</dbReference>
<dbReference type="EC" id="2.5.1.145" evidence="7"/>
<dbReference type="GO" id="GO:0005886">
    <property type="term" value="C:plasma membrane"/>
    <property type="evidence" value="ECO:0007669"/>
    <property type="project" value="UniProtKB-SubCell"/>
</dbReference>
<evidence type="ECO:0000256" key="2">
    <source>
        <dbReference type="ARBA" id="ARBA00022475"/>
    </source>
</evidence>
<keyword evidence="2 7" id="KW-1003">Cell membrane</keyword>
<evidence type="ECO:0000313" key="8">
    <source>
        <dbReference type="EMBL" id="GLI54372.1"/>
    </source>
</evidence>
<dbReference type="GO" id="GO:0008961">
    <property type="term" value="F:phosphatidylglycerol-prolipoprotein diacylglyceryl transferase activity"/>
    <property type="evidence" value="ECO:0007669"/>
    <property type="project" value="UniProtKB-UniRule"/>
</dbReference>
<feature type="binding site" evidence="7">
    <location>
        <position position="139"/>
    </location>
    <ligand>
        <name>a 1,2-diacyl-sn-glycero-3-phospho-(1'-sn-glycerol)</name>
        <dbReference type="ChEBI" id="CHEBI:64716"/>
    </ligand>
</feature>
<comment type="caution">
    <text evidence="8">The sequence shown here is derived from an EMBL/GenBank/DDBJ whole genome shotgun (WGS) entry which is preliminary data.</text>
</comment>
<dbReference type="NCBIfam" id="TIGR00544">
    <property type="entry name" value="lgt"/>
    <property type="match status" value="1"/>
</dbReference>
<feature type="transmembrane region" description="Helical" evidence="7">
    <location>
        <begin position="57"/>
        <end position="78"/>
    </location>
</feature>
<reference evidence="8" key="1">
    <citation type="submission" date="2022-12" db="EMBL/GenBank/DDBJ databases">
        <title>Reference genome sequencing for broad-spectrum identification of bacterial and archaeal isolates by mass spectrometry.</title>
        <authorList>
            <person name="Sekiguchi Y."/>
            <person name="Tourlousse D.M."/>
        </authorList>
    </citation>
    <scope>NUCLEOTIDE SEQUENCE</scope>
    <source>
        <strain evidence="8">TSL-P1</strain>
    </source>
</reference>
<dbReference type="Proteomes" id="UP001144297">
    <property type="component" value="Unassembled WGS sequence"/>
</dbReference>
<feature type="transmembrane region" description="Helical" evidence="7">
    <location>
        <begin position="174"/>
        <end position="191"/>
    </location>
</feature>
<evidence type="ECO:0000256" key="6">
    <source>
        <dbReference type="ARBA" id="ARBA00023136"/>
    </source>
</evidence>
<organism evidence="8 9">
    <name type="scientific">Thermodesulfovibrio yellowstonii</name>
    <dbReference type="NCBI Taxonomy" id="28262"/>
    <lineage>
        <taxon>Bacteria</taxon>
        <taxon>Pseudomonadati</taxon>
        <taxon>Nitrospirota</taxon>
        <taxon>Thermodesulfovibrionia</taxon>
        <taxon>Thermodesulfovibrionales</taxon>
        <taxon>Thermodesulfovibrionaceae</taxon>
        <taxon>Thermodesulfovibrio</taxon>
    </lineage>
</organism>
<dbReference type="HAMAP" id="MF_01147">
    <property type="entry name" value="Lgt"/>
    <property type="match status" value="1"/>
</dbReference>
<evidence type="ECO:0000256" key="1">
    <source>
        <dbReference type="ARBA" id="ARBA00007150"/>
    </source>
</evidence>
<feature type="transmembrane region" description="Helical" evidence="7">
    <location>
        <begin position="90"/>
        <end position="113"/>
    </location>
</feature>
<comment type="catalytic activity">
    <reaction evidence="7">
        <text>L-cysteinyl-[prolipoprotein] + a 1,2-diacyl-sn-glycero-3-phospho-(1'-sn-glycerol) = an S-1,2-diacyl-sn-glyceryl-L-cysteinyl-[prolipoprotein] + sn-glycerol 1-phosphate + H(+)</text>
        <dbReference type="Rhea" id="RHEA:56712"/>
        <dbReference type="Rhea" id="RHEA-COMP:14679"/>
        <dbReference type="Rhea" id="RHEA-COMP:14680"/>
        <dbReference type="ChEBI" id="CHEBI:15378"/>
        <dbReference type="ChEBI" id="CHEBI:29950"/>
        <dbReference type="ChEBI" id="CHEBI:57685"/>
        <dbReference type="ChEBI" id="CHEBI:64716"/>
        <dbReference type="ChEBI" id="CHEBI:140658"/>
        <dbReference type="EC" id="2.5.1.145"/>
    </reaction>
</comment>
<evidence type="ECO:0000256" key="7">
    <source>
        <dbReference type="HAMAP-Rule" id="MF_01147"/>
    </source>
</evidence>
<accession>A0A9W6GIN4</accession>
<sequence>MLPYPNINPEILKIGPLSIRWYGLMYLIGFLCSYLIVKSEIKRKGLKVEKDFLENLYFYLILGLLIGARIGYVLFYNLSYYIHNPLEVLAIWHGGMSFHGGLLGVIFSAWIFTKIKKFDFFTLTDMLVLTAPIGLGLGRIGNFINGELYGRVTDVPWAMIFPEGGPLPRHPSQLYEAGLEGALLFVILWFLKDKFNKSGLISSLFLILYGIFRFVVEFFREPDPQIGYILGIFTMGQILCSIMILAGLGLFFYRSRK</sequence>
<comment type="similarity">
    <text evidence="1 7">Belongs to the Lgt family.</text>
</comment>
<evidence type="ECO:0000313" key="9">
    <source>
        <dbReference type="Proteomes" id="UP001144297"/>
    </source>
</evidence>
<name>A0A9W6GIN4_9BACT</name>
<protein>
    <recommendedName>
        <fullName evidence="7">Phosphatidylglycerol--prolipoprotein diacylglyceryl transferase</fullName>
        <ecNumber evidence="7">2.5.1.145</ecNumber>
    </recommendedName>
</protein>
<comment type="subcellular location">
    <subcellularLocation>
        <location evidence="7">Cell membrane</location>
        <topology evidence="7">Multi-pass membrane protein</topology>
    </subcellularLocation>
</comment>
<comment type="function">
    <text evidence="7">Catalyzes the transfer of the diacylglyceryl group from phosphatidylglycerol to the sulfhydryl group of the N-terminal cysteine of a prolipoprotein, the first step in the formation of mature lipoproteins.</text>
</comment>